<evidence type="ECO:0000256" key="7">
    <source>
        <dbReference type="ARBA" id="ARBA00023239"/>
    </source>
</evidence>
<evidence type="ECO:0000256" key="3">
    <source>
        <dbReference type="ARBA" id="ARBA00022763"/>
    </source>
</evidence>
<dbReference type="GO" id="GO:0008270">
    <property type="term" value="F:zinc ion binding"/>
    <property type="evidence" value="ECO:0007669"/>
    <property type="project" value="InterPro"/>
</dbReference>
<dbReference type="SUPFAM" id="SSF46946">
    <property type="entry name" value="S13-like H2TH domain"/>
    <property type="match status" value="1"/>
</dbReference>
<evidence type="ECO:0000313" key="12">
    <source>
        <dbReference type="EMBL" id="KAJ7962825.1"/>
    </source>
</evidence>
<sequence>MPELPEVEAARRAIAENCLGKKIKRSVIADDSKVIDGISRSDFEASITGKTIISAHRKGKNLWLELDSPPFPSFQFGMTGAIYIKGVAVTKYKRSAVNDADEWPSKYSKFFIEMTAWSCHSLTKGGLLKYACSKIQHWCPQYLNSGPDALLEPMTVDEFTESLSKRKIAVKALLLDQSFIAGIGNWIADEVLYQARIHPLQIAASLSKESCLTLHQCIKEVIEKAVEVGADSSQFPTNWIFHSRENKPGRAFVDGKKIDFITAGGRTSAYVPELQKLSGSQGAKEAGKRRRQTSKRKSSKNDDDSEEPTNEEEENLGSAKLNKGPAPRDRGKKRSTKRKSTESEDEDAAADDGNDNGNNDDTDQVLKRTGKMTINNKHAKEEKTSMKKVQTTQNNRNKKKKAK</sequence>
<comment type="similarity">
    <text evidence="2">Belongs to the FPG family.</text>
</comment>
<accession>A0AAD7LR47</accession>
<dbReference type="PANTHER" id="PTHR22993:SF9">
    <property type="entry name" value="FORMAMIDOPYRIMIDINE-DNA GLYCOSYLASE"/>
    <property type="match status" value="1"/>
</dbReference>
<dbReference type="Gene3D" id="3.20.190.10">
    <property type="entry name" value="MutM-like, N-terminal"/>
    <property type="match status" value="1"/>
</dbReference>
<dbReference type="KEGG" id="qsa:O6P43_017998"/>
<dbReference type="GO" id="GO:0008534">
    <property type="term" value="F:oxidized purine nucleobase lesion DNA N-glycosylase activity"/>
    <property type="evidence" value="ECO:0007669"/>
    <property type="project" value="UniProtKB-EC"/>
</dbReference>
<keyword evidence="7" id="KW-0456">Lyase</keyword>
<keyword evidence="3" id="KW-0227">DNA damage</keyword>
<evidence type="ECO:0000256" key="2">
    <source>
        <dbReference type="ARBA" id="ARBA00009409"/>
    </source>
</evidence>
<dbReference type="GO" id="GO:0003684">
    <property type="term" value="F:damaged DNA binding"/>
    <property type="evidence" value="ECO:0007669"/>
    <property type="project" value="InterPro"/>
</dbReference>
<dbReference type="Pfam" id="PF06831">
    <property type="entry name" value="H2TH"/>
    <property type="match status" value="1"/>
</dbReference>
<evidence type="ECO:0000256" key="9">
    <source>
        <dbReference type="ARBA" id="ARBA00023295"/>
    </source>
</evidence>
<dbReference type="InterPro" id="IPR012319">
    <property type="entry name" value="FPG_cat"/>
</dbReference>
<name>A0AAD7LR47_QUISA</name>
<dbReference type="SMART" id="SM01232">
    <property type="entry name" value="H2TH"/>
    <property type="match status" value="1"/>
</dbReference>
<dbReference type="Pfam" id="PF21218">
    <property type="entry name" value="Fpg-like_C"/>
    <property type="match status" value="1"/>
</dbReference>
<keyword evidence="13" id="KW-1185">Reference proteome</keyword>
<evidence type="ECO:0000256" key="1">
    <source>
        <dbReference type="ARBA" id="ARBA00001668"/>
    </source>
</evidence>
<proteinExistence type="inferred from homology"/>
<feature type="compositionally biased region" description="Basic residues" evidence="10">
    <location>
        <begin position="287"/>
        <end position="298"/>
    </location>
</feature>
<evidence type="ECO:0000256" key="8">
    <source>
        <dbReference type="ARBA" id="ARBA00023268"/>
    </source>
</evidence>
<dbReference type="Pfam" id="PF01149">
    <property type="entry name" value="Fapy_DNA_glyco"/>
    <property type="match status" value="1"/>
</dbReference>
<keyword evidence="8" id="KW-0511">Multifunctional enzyme</keyword>
<dbReference type="InterPro" id="IPR035937">
    <property type="entry name" value="FPG_N"/>
</dbReference>
<dbReference type="GO" id="GO:0003906">
    <property type="term" value="F:DNA-(apurinic or apyrimidinic site) endonuclease activity"/>
    <property type="evidence" value="ECO:0007669"/>
    <property type="project" value="InterPro"/>
</dbReference>
<keyword evidence="5" id="KW-0238">DNA-binding</keyword>
<gene>
    <name evidence="12" type="ORF">O6P43_017998</name>
</gene>
<feature type="compositionally biased region" description="Acidic residues" evidence="10">
    <location>
        <begin position="303"/>
        <end position="315"/>
    </location>
</feature>
<feature type="compositionally biased region" description="Acidic residues" evidence="10">
    <location>
        <begin position="343"/>
        <end position="363"/>
    </location>
</feature>
<dbReference type="PROSITE" id="PS51068">
    <property type="entry name" value="FPG_CAT"/>
    <property type="match status" value="1"/>
</dbReference>
<dbReference type="GO" id="GO:0006284">
    <property type="term" value="P:base-excision repair"/>
    <property type="evidence" value="ECO:0007669"/>
    <property type="project" value="InterPro"/>
</dbReference>
<evidence type="ECO:0000313" key="13">
    <source>
        <dbReference type="Proteomes" id="UP001163823"/>
    </source>
</evidence>
<reference evidence="12" key="1">
    <citation type="journal article" date="2023" name="Science">
        <title>Elucidation of the pathway for biosynthesis of saponin adjuvants from the soapbark tree.</title>
        <authorList>
            <person name="Reed J."/>
            <person name="Orme A."/>
            <person name="El-Demerdash A."/>
            <person name="Owen C."/>
            <person name="Martin L.B.B."/>
            <person name="Misra R.C."/>
            <person name="Kikuchi S."/>
            <person name="Rejzek M."/>
            <person name="Martin A.C."/>
            <person name="Harkess A."/>
            <person name="Leebens-Mack J."/>
            <person name="Louveau T."/>
            <person name="Stephenson M.J."/>
            <person name="Osbourn A."/>
        </authorList>
    </citation>
    <scope>NUCLEOTIDE SEQUENCE</scope>
    <source>
        <strain evidence="12">S10</strain>
    </source>
</reference>
<dbReference type="InterPro" id="IPR049332">
    <property type="entry name" value="Fpg-like_C"/>
</dbReference>
<keyword evidence="4" id="KW-0378">Hydrolase</keyword>
<feature type="region of interest" description="Disordered" evidence="10">
    <location>
        <begin position="272"/>
        <end position="403"/>
    </location>
</feature>
<dbReference type="InterPro" id="IPR010979">
    <property type="entry name" value="Ribosomal_uS13-like_H2TH"/>
</dbReference>
<dbReference type="Proteomes" id="UP001163823">
    <property type="component" value="Chromosome 7"/>
</dbReference>
<dbReference type="InterPro" id="IPR015886">
    <property type="entry name" value="H2TH_FPG"/>
</dbReference>
<comment type="catalytic activity">
    <reaction evidence="1">
        <text>Hydrolysis of DNA containing ring-opened 7-methylguanine residues, releasing 2,6-diamino-4-hydroxy-5-(N-methyl)formamidopyrimidine.</text>
        <dbReference type="EC" id="3.2.2.23"/>
    </reaction>
</comment>
<keyword evidence="6" id="KW-0234">DNA repair</keyword>
<dbReference type="SUPFAM" id="SSF81624">
    <property type="entry name" value="N-terminal domain of MutM-like DNA repair proteins"/>
    <property type="match status" value="1"/>
</dbReference>
<dbReference type="EMBL" id="JARAOO010000007">
    <property type="protein sequence ID" value="KAJ7962825.1"/>
    <property type="molecule type" value="Genomic_DNA"/>
</dbReference>
<dbReference type="Gene3D" id="1.10.8.50">
    <property type="match status" value="1"/>
</dbReference>
<dbReference type="GO" id="GO:0005634">
    <property type="term" value="C:nucleus"/>
    <property type="evidence" value="ECO:0007669"/>
    <property type="project" value="TreeGrafter"/>
</dbReference>
<dbReference type="PANTHER" id="PTHR22993">
    <property type="entry name" value="FORMAMIDOPYRIMIDINE-DNA GLYCOSYLASE"/>
    <property type="match status" value="1"/>
</dbReference>
<dbReference type="SMART" id="SM00898">
    <property type="entry name" value="Fapy_DNA_glyco"/>
    <property type="match status" value="1"/>
</dbReference>
<evidence type="ECO:0000256" key="5">
    <source>
        <dbReference type="ARBA" id="ARBA00023125"/>
    </source>
</evidence>
<evidence type="ECO:0000256" key="4">
    <source>
        <dbReference type="ARBA" id="ARBA00022801"/>
    </source>
</evidence>
<protein>
    <submittedName>
        <fullName evidence="12">Formamidopyrimidine-DNA glycosylase</fullName>
    </submittedName>
</protein>
<evidence type="ECO:0000256" key="10">
    <source>
        <dbReference type="SAM" id="MobiDB-lite"/>
    </source>
</evidence>
<evidence type="ECO:0000259" key="11">
    <source>
        <dbReference type="PROSITE" id="PS51068"/>
    </source>
</evidence>
<dbReference type="CDD" id="cd08972">
    <property type="entry name" value="PF_Nei_N"/>
    <property type="match status" value="1"/>
</dbReference>
<keyword evidence="9" id="KW-0326">Glycosidase</keyword>
<dbReference type="FunFam" id="1.10.8.50:FF:000009">
    <property type="entry name" value="Formamidopyrimidine-DNA glycosylase"/>
    <property type="match status" value="1"/>
</dbReference>
<feature type="domain" description="Formamidopyrimidine-DNA glycosylase catalytic" evidence="11">
    <location>
        <begin position="2"/>
        <end position="98"/>
    </location>
</feature>
<evidence type="ECO:0000256" key="6">
    <source>
        <dbReference type="ARBA" id="ARBA00023204"/>
    </source>
</evidence>
<dbReference type="GO" id="GO:0016829">
    <property type="term" value="F:lyase activity"/>
    <property type="evidence" value="ECO:0007669"/>
    <property type="project" value="UniProtKB-KW"/>
</dbReference>
<organism evidence="12 13">
    <name type="scientific">Quillaja saponaria</name>
    <name type="common">Soap bark tree</name>
    <dbReference type="NCBI Taxonomy" id="32244"/>
    <lineage>
        <taxon>Eukaryota</taxon>
        <taxon>Viridiplantae</taxon>
        <taxon>Streptophyta</taxon>
        <taxon>Embryophyta</taxon>
        <taxon>Tracheophyta</taxon>
        <taxon>Spermatophyta</taxon>
        <taxon>Magnoliopsida</taxon>
        <taxon>eudicotyledons</taxon>
        <taxon>Gunneridae</taxon>
        <taxon>Pentapetalae</taxon>
        <taxon>rosids</taxon>
        <taxon>fabids</taxon>
        <taxon>Fabales</taxon>
        <taxon>Quillajaceae</taxon>
        <taxon>Quillaja</taxon>
    </lineage>
</organism>
<comment type="caution">
    <text evidence="12">The sequence shown here is derived from an EMBL/GenBank/DDBJ whole genome shotgun (WGS) entry which is preliminary data.</text>
</comment>
<dbReference type="AlphaFoldDB" id="A0AAD7LR47"/>